<reference evidence="2" key="1">
    <citation type="journal article" date="2019" name="Int. J. Syst. Evol. Microbiol.">
        <title>The Global Catalogue of Microorganisms (GCM) 10K type strain sequencing project: providing services to taxonomists for standard genome sequencing and annotation.</title>
        <authorList>
            <consortium name="The Broad Institute Genomics Platform"/>
            <consortium name="The Broad Institute Genome Sequencing Center for Infectious Disease"/>
            <person name="Wu L."/>
            <person name="Ma J."/>
        </authorList>
    </citation>
    <scope>NUCLEOTIDE SEQUENCE [LARGE SCALE GENOMIC DNA]</scope>
    <source>
        <strain evidence="2">CCM 320</strain>
    </source>
</reference>
<comment type="caution">
    <text evidence="1">The sequence shown here is derived from an EMBL/GenBank/DDBJ whole genome shotgun (WGS) entry which is preliminary data.</text>
</comment>
<protein>
    <submittedName>
        <fullName evidence="1">Uncharacterized protein</fullName>
    </submittedName>
</protein>
<keyword evidence="2" id="KW-1185">Reference proteome</keyword>
<accession>A0ABV7KTX7</accession>
<dbReference type="Proteomes" id="UP001595625">
    <property type="component" value="Unassembled WGS sequence"/>
</dbReference>
<sequence length="67" mass="7813">MNKRQRKKLDKKLTLAIRQLNDDVALDAGFGFITDEEVQEALVRVKKSKSSINQTLKDHKELNRLIY</sequence>
<evidence type="ECO:0000313" key="1">
    <source>
        <dbReference type="EMBL" id="MFC3212688.1"/>
    </source>
</evidence>
<evidence type="ECO:0000313" key="2">
    <source>
        <dbReference type="Proteomes" id="UP001595625"/>
    </source>
</evidence>
<proteinExistence type="predicted"/>
<dbReference type="EMBL" id="JBHRUJ010000028">
    <property type="protein sequence ID" value="MFC3212688.1"/>
    <property type="molecule type" value="Genomic_DNA"/>
</dbReference>
<dbReference type="RefSeq" id="WP_117313841.1">
    <property type="nucleotide sequence ID" value="NZ_JBHRUJ010000028.1"/>
</dbReference>
<gene>
    <name evidence="1" type="ORF">ACFOEJ_16590</name>
</gene>
<organism evidence="1 2">
    <name type="scientific">Planomicrobium okeanokoites</name>
    <name type="common">Planococcus okeanokoites</name>
    <name type="synonym">Flavobacterium okeanokoites</name>
    <dbReference type="NCBI Taxonomy" id="244"/>
    <lineage>
        <taxon>Bacteria</taxon>
        <taxon>Bacillati</taxon>
        <taxon>Bacillota</taxon>
        <taxon>Bacilli</taxon>
        <taxon>Bacillales</taxon>
        <taxon>Caryophanaceae</taxon>
        <taxon>Planomicrobium</taxon>
    </lineage>
</organism>
<name>A0ABV7KTX7_PLAOK</name>